<organism evidence="1 2">
    <name type="scientific">Merismopedia glauca CCAP 1448/3</name>
    <dbReference type="NCBI Taxonomy" id="1296344"/>
    <lineage>
        <taxon>Bacteria</taxon>
        <taxon>Bacillati</taxon>
        <taxon>Cyanobacteriota</taxon>
        <taxon>Cyanophyceae</taxon>
        <taxon>Synechococcales</taxon>
        <taxon>Merismopediaceae</taxon>
        <taxon>Merismopedia</taxon>
    </lineage>
</organism>
<dbReference type="PANTHER" id="PTHR34817">
    <property type="entry name" value="NUCLEOTIDYLTRANSFERASE"/>
    <property type="match status" value="1"/>
</dbReference>
<dbReference type="PANTHER" id="PTHR34817:SF2">
    <property type="entry name" value="NUCLEOTIDYLTRANSFERASE"/>
    <property type="match status" value="1"/>
</dbReference>
<dbReference type="GO" id="GO:0016740">
    <property type="term" value="F:transferase activity"/>
    <property type="evidence" value="ECO:0007669"/>
    <property type="project" value="UniProtKB-KW"/>
</dbReference>
<dbReference type="InterPro" id="IPR018775">
    <property type="entry name" value="RlaP"/>
</dbReference>
<reference evidence="1 2" key="2">
    <citation type="submission" date="2018-03" db="EMBL/GenBank/DDBJ databases">
        <title>The ancient ancestry and fast evolution of plastids.</title>
        <authorList>
            <person name="Moore K.R."/>
            <person name="Magnabosco C."/>
            <person name="Momper L."/>
            <person name="Gold D.A."/>
            <person name="Bosak T."/>
            <person name="Fournier G.P."/>
        </authorList>
    </citation>
    <scope>NUCLEOTIDE SEQUENCE [LARGE SCALE GENOMIC DNA]</scope>
    <source>
        <strain evidence="1 2">CCAP 1448/3</strain>
    </source>
</reference>
<dbReference type="RefSeq" id="WP_106289857.1">
    <property type="nucleotide sequence ID" value="NZ_CAWNTC010000121.1"/>
</dbReference>
<proteinExistence type="predicted"/>
<dbReference type="Proteomes" id="UP000238762">
    <property type="component" value="Unassembled WGS sequence"/>
</dbReference>
<dbReference type="AlphaFoldDB" id="A0A2T1C0G6"/>
<dbReference type="OrthoDB" id="569183at2"/>
<dbReference type="Pfam" id="PF10127">
    <property type="entry name" value="RlaP"/>
    <property type="match status" value="1"/>
</dbReference>
<name>A0A2T1C0G6_9CYAN</name>
<keyword evidence="2" id="KW-1185">Reference proteome</keyword>
<accession>A0A2T1C0G6</accession>
<reference evidence="1 2" key="1">
    <citation type="submission" date="2018-02" db="EMBL/GenBank/DDBJ databases">
        <authorList>
            <person name="Cohen D.B."/>
            <person name="Kent A.D."/>
        </authorList>
    </citation>
    <scope>NUCLEOTIDE SEQUENCE [LARGE SCALE GENOMIC DNA]</scope>
    <source>
        <strain evidence="1 2">CCAP 1448/3</strain>
    </source>
</reference>
<evidence type="ECO:0000313" key="1">
    <source>
        <dbReference type="EMBL" id="PSB01694.1"/>
    </source>
</evidence>
<dbReference type="EMBL" id="PVWJ01000093">
    <property type="protein sequence ID" value="PSB01694.1"/>
    <property type="molecule type" value="Genomic_DNA"/>
</dbReference>
<gene>
    <name evidence="1" type="ORF">C7B64_17050</name>
</gene>
<evidence type="ECO:0000313" key="2">
    <source>
        <dbReference type="Proteomes" id="UP000238762"/>
    </source>
</evidence>
<comment type="caution">
    <text evidence="1">The sequence shown here is derived from an EMBL/GenBank/DDBJ whole genome shotgun (WGS) entry which is preliminary data.</text>
</comment>
<protein>
    <submittedName>
        <fullName evidence="1">Nucleotidyltransferase</fullName>
    </submittedName>
</protein>
<sequence>MSDTYSLILPVGTQVVSRVELRNTRGEITCLKGAVGTIAEAPTDNSHSYQIRLPDGKEVNLKRHEFSIRKHFQDGKATFEEVLADYNLYNAVIYKCIVGSRAYGLDRADSDTDRRGIYLPPANLHWSLYGVPEQLENNDTQECYWELQKFLILALKANPNVLECLYTPLVEIANPIAEELLSIREIFLSKLVYQTYNSYVLSQFKKMEQDLRTKGEIRWKHAMHLIRLLLSGIQVLESGFVPIKVESHRDELIAIREETISWEEMNAWRLSLHEKFDRAFSQTSLPERPNYEKANDFLIAARREMSNE</sequence>
<keyword evidence="1" id="KW-0808">Transferase</keyword>